<name>A0A2P1QN87_9LEPT</name>
<gene>
    <name evidence="1" type="ORF">XB16_0008</name>
</gene>
<protein>
    <submittedName>
        <fullName evidence="1">Uncharacterized protein</fullName>
    </submittedName>
</protein>
<dbReference type="AlphaFoldDB" id="A0A2P1QN87"/>
<dbReference type="Proteomes" id="UP000033961">
    <property type="component" value="Chromosome I"/>
</dbReference>
<proteinExistence type="predicted"/>
<sequence>MISNVYGCDFQFDEKDDNILKNVVAPFLQNVQDWVDISSDLIQISQKIEAMGALTNSIREIESSGFLVFGGVENQILTDMDGVESNFPVCIIKLIALHDPDIIQMPIK</sequence>
<organism evidence="1 2">
    <name type="scientific">Leptospira santarosai</name>
    <dbReference type="NCBI Taxonomy" id="28183"/>
    <lineage>
        <taxon>Bacteria</taxon>
        <taxon>Pseudomonadati</taxon>
        <taxon>Spirochaetota</taxon>
        <taxon>Spirochaetia</taxon>
        <taxon>Leptospirales</taxon>
        <taxon>Leptospiraceae</taxon>
        <taxon>Leptospira</taxon>
    </lineage>
</organism>
<accession>A0A2P1QN87</accession>
<evidence type="ECO:0000313" key="1">
    <source>
        <dbReference type="EMBL" id="AVQ10369.1"/>
    </source>
</evidence>
<evidence type="ECO:0000313" key="2">
    <source>
        <dbReference type="Proteomes" id="UP000033961"/>
    </source>
</evidence>
<reference evidence="1 2" key="1">
    <citation type="journal article" date="2015" name="Genome Announc.">
        <title>Draft Genome Sequences of Leptospira santarosai Strains U160, U164, and U233, Isolated from Asymptomatic Cattle.</title>
        <authorList>
            <person name="Kremer F.S."/>
            <person name="Eslabao M.R."/>
            <person name="Provisor M."/>
            <person name="Woloski R.D."/>
            <person name="Ramires O.V."/>
            <person name="Moreno L.Z."/>
            <person name="Moreno A.M."/>
            <person name="Hamond C."/>
            <person name="Lilenbaum W."/>
            <person name="Dellagostin O.A."/>
        </authorList>
    </citation>
    <scope>NUCLEOTIDE SEQUENCE [LARGE SCALE GENOMIC DNA]</scope>
    <source>
        <strain evidence="1 2">U160</strain>
    </source>
</reference>
<dbReference type="EMBL" id="CP027843">
    <property type="protein sequence ID" value="AVQ10369.1"/>
    <property type="molecule type" value="Genomic_DNA"/>
</dbReference>